<organism evidence="2 3">
    <name type="scientific">Alligator mississippiensis</name>
    <name type="common">American alligator</name>
    <dbReference type="NCBI Taxonomy" id="8496"/>
    <lineage>
        <taxon>Eukaryota</taxon>
        <taxon>Metazoa</taxon>
        <taxon>Chordata</taxon>
        <taxon>Craniata</taxon>
        <taxon>Vertebrata</taxon>
        <taxon>Euteleostomi</taxon>
        <taxon>Archelosauria</taxon>
        <taxon>Archosauria</taxon>
        <taxon>Crocodylia</taxon>
        <taxon>Alligatoridae</taxon>
        <taxon>Alligatorinae</taxon>
        <taxon>Alligator</taxon>
    </lineage>
</organism>
<proteinExistence type="predicted"/>
<dbReference type="Proteomes" id="UP000050525">
    <property type="component" value="Unassembled WGS sequence"/>
</dbReference>
<sequence>MRARAGTLMPGSASAADSGVQVPPLGGQVRRIACAISKLCARAVETEAQGIFFVSEARSSWRQGGGPEEDAPLPGAVVDKSGWQGPQERTEPKTPSQTSVV</sequence>
<feature type="region of interest" description="Disordered" evidence="1">
    <location>
        <begin position="1"/>
        <end position="21"/>
    </location>
</feature>
<gene>
    <name evidence="2" type="ORF">Y1Q_0012962</name>
</gene>
<keyword evidence="3" id="KW-1185">Reference proteome</keyword>
<evidence type="ECO:0000313" key="3">
    <source>
        <dbReference type="Proteomes" id="UP000050525"/>
    </source>
</evidence>
<comment type="caution">
    <text evidence="2">The sequence shown here is derived from an EMBL/GenBank/DDBJ whole genome shotgun (WGS) entry which is preliminary data.</text>
</comment>
<evidence type="ECO:0000256" key="1">
    <source>
        <dbReference type="SAM" id="MobiDB-lite"/>
    </source>
</evidence>
<reference evidence="2 3" key="1">
    <citation type="journal article" date="2012" name="Genome Biol.">
        <title>Sequencing three crocodilian genomes to illuminate the evolution of archosaurs and amniotes.</title>
        <authorList>
            <person name="St John J.A."/>
            <person name="Braun E.L."/>
            <person name="Isberg S.R."/>
            <person name="Miles L.G."/>
            <person name="Chong A.Y."/>
            <person name="Gongora J."/>
            <person name="Dalzell P."/>
            <person name="Moran C."/>
            <person name="Bed'hom B."/>
            <person name="Abzhanov A."/>
            <person name="Burgess S.C."/>
            <person name="Cooksey A.M."/>
            <person name="Castoe T.A."/>
            <person name="Crawford N.G."/>
            <person name="Densmore L.D."/>
            <person name="Drew J.C."/>
            <person name="Edwards S.V."/>
            <person name="Faircloth B.C."/>
            <person name="Fujita M.K."/>
            <person name="Greenwold M.J."/>
            <person name="Hoffmann F.G."/>
            <person name="Howard J.M."/>
            <person name="Iguchi T."/>
            <person name="Janes D.E."/>
            <person name="Khan S.Y."/>
            <person name="Kohno S."/>
            <person name="de Koning A.J."/>
            <person name="Lance S.L."/>
            <person name="McCarthy F.M."/>
            <person name="McCormack J.E."/>
            <person name="Merchant M.E."/>
            <person name="Peterson D.G."/>
            <person name="Pollock D.D."/>
            <person name="Pourmand N."/>
            <person name="Raney B.J."/>
            <person name="Roessler K.A."/>
            <person name="Sanford J.R."/>
            <person name="Sawyer R.H."/>
            <person name="Schmidt C.J."/>
            <person name="Triplett E.W."/>
            <person name="Tuberville T.D."/>
            <person name="Venegas-Anaya M."/>
            <person name="Howard J.T."/>
            <person name="Jarvis E.D."/>
            <person name="Guillette L.J.Jr."/>
            <person name="Glenn T.C."/>
            <person name="Green R.E."/>
            <person name="Ray D.A."/>
        </authorList>
    </citation>
    <scope>NUCLEOTIDE SEQUENCE [LARGE SCALE GENOMIC DNA]</scope>
    <source>
        <strain evidence="2">KSC_2009_1</strain>
    </source>
</reference>
<feature type="region of interest" description="Disordered" evidence="1">
    <location>
        <begin position="58"/>
        <end position="101"/>
    </location>
</feature>
<protein>
    <submittedName>
        <fullName evidence="2">Uncharacterized protein</fullName>
    </submittedName>
</protein>
<dbReference type="EMBL" id="AKHW03002106">
    <property type="protein sequence ID" value="KYO40001.1"/>
    <property type="molecule type" value="Genomic_DNA"/>
</dbReference>
<name>A0A151NT09_ALLMI</name>
<accession>A0A151NT09</accession>
<evidence type="ECO:0000313" key="2">
    <source>
        <dbReference type="EMBL" id="KYO40001.1"/>
    </source>
</evidence>
<dbReference type="AlphaFoldDB" id="A0A151NT09"/>